<protein>
    <submittedName>
        <fullName evidence="2">Uncharacterized protein LOC142174124</fullName>
    </submittedName>
</protein>
<keyword evidence="1" id="KW-1185">Reference proteome</keyword>
<evidence type="ECO:0000313" key="2">
    <source>
        <dbReference type="RefSeq" id="XP_075095956.1"/>
    </source>
</evidence>
<dbReference type="RefSeq" id="XP_075095956.1">
    <property type="nucleotide sequence ID" value="XM_075239855.1"/>
</dbReference>
<name>A0AC58TFF1_TOBAC</name>
<evidence type="ECO:0000313" key="1">
    <source>
        <dbReference type="Proteomes" id="UP000790787"/>
    </source>
</evidence>
<gene>
    <name evidence="2" type="primary">LOC142174124</name>
</gene>
<reference evidence="1" key="1">
    <citation type="journal article" date="2014" name="Nat. Commun.">
        <title>The tobacco genome sequence and its comparison with those of tomato and potato.</title>
        <authorList>
            <person name="Sierro N."/>
            <person name="Battey J.N."/>
            <person name="Ouadi S."/>
            <person name="Bakaher N."/>
            <person name="Bovet L."/>
            <person name="Willig A."/>
            <person name="Goepfert S."/>
            <person name="Peitsch M.C."/>
            <person name="Ivanov N.V."/>
        </authorList>
    </citation>
    <scope>NUCLEOTIDE SEQUENCE [LARGE SCALE GENOMIC DNA]</scope>
</reference>
<dbReference type="Proteomes" id="UP000790787">
    <property type="component" value="Chromosome 20"/>
</dbReference>
<accession>A0AC58TFF1</accession>
<organism evidence="1 2">
    <name type="scientific">Nicotiana tabacum</name>
    <name type="common">Common tobacco</name>
    <dbReference type="NCBI Taxonomy" id="4097"/>
    <lineage>
        <taxon>Eukaryota</taxon>
        <taxon>Viridiplantae</taxon>
        <taxon>Streptophyta</taxon>
        <taxon>Embryophyta</taxon>
        <taxon>Tracheophyta</taxon>
        <taxon>Spermatophyta</taxon>
        <taxon>Magnoliopsida</taxon>
        <taxon>eudicotyledons</taxon>
        <taxon>Gunneridae</taxon>
        <taxon>Pentapetalae</taxon>
        <taxon>asterids</taxon>
        <taxon>lamiids</taxon>
        <taxon>Solanales</taxon>
        <taxon>Solanaceae</taxon>
        <taxon>Nicotianoideae</taxon>
        <taxon>Nicotianeae</taxon>
        <taxon>Nicotiana</taxon>
    </lineage>
</organism>
<proteinExistence type="predicted"/>
<reference evidence="2" key="2">
    <citation type="submission" date="2025-08" db="UniProtKB">
        <authorList>
            <consortium name="RefSeq"/>
        </authorList>
    </citation>
    <scope>IDENTIFICATION</scope>
    <source>
        <tissue evidence="2">Leaf</tissue>
    </source>
</reference>
<sequence>MPSQSLNMESPFFKLFNHHPDYGSLRIFGYRCFPYLRDYGKNKFSKKTYPCIFLGYSPIHKGYRSLDPSTNRIYLSRHVVFDETIFPCAPNKESISQENLEVTTFSDTDSWIQKGTNKSQKESSNKKINDLHMEKDDDHIVLDDITTIDDAYITPDIPPDNNKDHSQAENIKVSPTNDTENNNTNSINVNDLPDSSNSLTIDLNSSSTGSSLDATQTNRHHMITRQKLDTHPDLDPILAESIQQHQEKRIHKALTTTTTASVPKSVKTALTIPHWRESMLEDLQALHTNQTWTIVSRPSNANIIRSK</sequence>